<organism evidence="3">
    <name type="scientific">marine metagenome</name>
    <dbReference type="NCBI Taxonomy" id="408172"/>
    <lineage>
        <taxon>unclassified sequences</taxon>
        <taxon>metagenomes</taxon>
        <taxon>ecological metagenomes</taxon>
    </lineage>
</organism>
<evidence type="ECO:0000313" key="3">
    <source>
        <dbReference type="EMBL" id="SVC55360.1"/>
    </source>
</evidence>
<accession>A0A382N3M8</accession>
<dbReference type="GO" id="GO:0016491">
    <property type="term" value="F:oxidoreductase activity"/>
    <property type="evidence" value="ECO:0007669"/>
    <property type="project" value="UniProtKB-KW"/>
</dbReference>
<proteinExistence type="predicted"/>
<dbReference type="PANTHER" id="PTHR42840:SF3">
    <property type="entry name" value="BINDING ROSSMANN FOLD OXIDOREDUCTASE, PUTATIVE (AFU_ORTHOLOGUE AFUA_2G10240)-RELATED"/>
    <property type="match status" value="1"/>
</dbReference>
<protein>
    <recommendedName>
        <fullName evidence="2">Gfo/Idh/MocA-like oxidoreductase N-terminal domain-containing protein</fullName>
    </recommendedName>
</protein>
<name>A0A382N3M8_9ZZZZ</name>
<dbReference type="Gene3D" id="3.40.50.720">
    <property type="entry name" value="NAD(P)-binding Rossmann-like Domain"/>
    <property type="match status" value="1"/>
</dbReference>
<dbReference type="Gene3D" id="3.30.360.10">
    <property type="entry name" value="Dihydrodipicolinate Reductase, domain 2"/>
    <property type="match status" value="1"/>
</dbReference>
<dbReference type="InterPro" id="IPR036291">
    <property type="entry name" value="NAD(P)-bd_dom_sf"/>
</dbReference>
<sequence>MIKLGLIGAGRIGTLHARNIGNNNKCKLIFIYDTDNERANKVAGLYGSHVADTPENLINNSDIDAVLICSPTDTHIDMINLTAEAGKPIFCEKPIDLDIDRVFACIEKLQKNPVPFTIGFHRRFDLHHRALRDTIFNNSIGNVEQIRISSRDPAPPP</sequence>
<dbReference type="EMBL" id="UINC01097555">
    <property type="protein sequence ID" value="SVC55360.1"/>
    <property type="molecule type" value="Genomic_DNA"/>
</dbReference>
<dbReference type="InterPro" id="IPR000683">
    <property type="entry name" value="Gfo/Idh/MocA-like_OxRdtase_N"/>
</dbReference>
<feature type="domain" description="Gfo/Idh/MocA-like oxidoreductase N-terminal" evidence="2">
    <location>
        <begin position="2"/>
        <end position="120"/>
    </location>
</feature>
<evidence type="ECO:0000256" key="1">
    <source>
        <dbReference type="ARBA" id="ARBA00023002"/>
    </source>
</evidence>
<gene>
    <name evidence="3" type="ORF">METZ01_LOCUS308214</name>
</gene>
<reference evidence="3" key="1">
    <citation type="submission" date="2018-05" db="EMBL/GenBank/DDBJ databases">
        <authorList>
            <person name="Lanie J.A."/>
            <person name="Ng W.-L."/>
            <person name="Kazmierczak K.M."/>
            <person name="Andrzejewski T.M."/>
            <person name="Davidsen T.M."/>
            <person name="Wayne K.J."/>
            <person name="Tettelin H."/>
            <person name="Glass J.I."/>
            <person name="Rusch D."/>
            <person name="Podicherti R."/>
            <person name="Tsui H.-C.T."/>
            <person name="Winkler M.E."/>
        </authorList>
    </citation>
    <scope>NUCLEOTIDE SEQUENCE</scope>
</reference>
<dbReference type="SUPFAM" id="SSF51735">
    <property type="entry name" value="NAD(P)-binding Rossmann-fold domains"/>
    <property type="match status" value="1"/>
</dbReference>
<keyword evidence="1" id="KW-0560">Oxidoreductase</keyword>
<dbReference type="AlphaFoldDB" id="A0A382N3M8"/>
<dbReference type="Pfam" id="PF01408">
    <property type="entry name" value="GFO_IDH_MocA"/>
    <property type="match status" value="1"/>
</dbReference>
<dbReference type="PANTHER" id="PTHR42840">
    <property type="entry name" value="NAD(P)-BINDING ROSSMANN-FOLD SUPERFAMILY PROTEIN-RELATED"/>
    <property type="match status" value="1"/>
</dbReference>
<feature type="non-terminal residue" evidence="3">
    <location>
        <position position="157"/>
    </location>
</feature>
<dbReference type="GO" id="GO:0000166">
    <property type="term" value="F:nucleotide binding"/>
    <property type="evidence" value="ECO:0007669"/>
    <property type="project" value="InterPro"/>
</dbReference>
<evidence type="ECO:0000259" key="2">
    <source>
        <dbReference type="Pfam" id="PF01408"/>
    </source>
</evidence>